<gene>
    <name evidence="3" type="ORF">N5A92_26605</name>
</gene>
<evidence type="ECO:0000313" key="3">
    <source>
        <dbReference type="EMBL" id="MCT7378588.1"/>
    </source>
</evidence>
<name>A0ABT2LYW6_9HYPH</name>
<sequence length="330" mass="35018">MEKGDAQDRAFREKVYRQAFAALERSLQSRPELSIEDVRQRRDSVKAVIVEIENEFQPAVAPAPTPTSGPAPTPSPGFAEPGPEADFVPRVERRDRLSAAEEPAEDIGPLPPEDETEGRRRPFAMLFVFATLIAAVGIGAWWTLQSGILQPAEERGAGLPAPPLAEEEDFDPGNGAPRPAASAIQVGGDWITIFSPDDPTTIQTQGGASAEVMDEEEDFLRITGASGAAVSFDVGQGVLERLAGQRVIFNITASAQEGQETQISVSCDFGALGGCGRSRYLVSPSPTEYLLETELSAGEPGAGGTISIVPDVEGEGRTLDIFSVRVATAN</sequence>
<dbReference type="EMBL" id="JAOCZP010000015">
    <property type="protein sequence ID" value="MCT7378588.1"/>
    <property type="molecule type" value="Genomic_DNA"/>
</dbReference>
<comment type="caution">
    <text evidence="3">The sequence shown here is derived from an EMBL/GenBank/DDBJ whole genome shotgun (WGS) entry which is preliminary data.</text>
</comment>
<reference evidence="3 4" key="1">
    <citation type="submission" date="2022-09" db="EMBL/GenBank/DDBJ databases">
        <title>Chelativorans salina sp. nov., a novel slightly halophilic bacterium isolated from a saline lake sediment enrichment.</title>
        <authorList>
            <person name="Gao L."/>
            <person name="Fang B.-Z."/>
            <person name="Li W.-J."/>
        </authorList>
    </citation>
    <scope>NUCLEOTIDE SEQUENCE [LARGE SCALE GENOMIC DNA]</scope>
    <source>
        <strain evidence="3 4">EGI FJ00035</strain>
    </source>
</reference>
<dbReference type="RefSeq" id="WP_260907601.1">
    <property type="nucleotide sequence ID" value="NZ_JAOCZP010000015.1"/>
</dbReference>
<protein>
    <submittedName>
        <fullName evidence="3">Uncharacterized protein</fullName>
    </submittedName>
</protein>
<feature type="region of interest" description="Disordered" evidence="1">
    <location>
        <begin position="56"/>
        <end position="117"/>
    </location>
</feature>
<feature type="region of interest" description="Disordered" evidence="1">
    <location>
        <begin position="155"/>
        <end position="179"/>
    </location>
</feature>
<evidence type="ECO:0000256" key="2">
    <source>
        <dbReference type="SAM" id="Phobius"/>
    </source>
</evidence>
<keyword evidence="2" id="KW-0812">Transmembrane</keyword>
<organism evidence="3 4">
    <name type="scientific">Chelativorans salis</name>
    <dbReference type="NCBI Taxonomy" id="2978478"/>
    <lineage>
        <taxon>Bacteria</taxon>
        <taxon>Pseudomonadati</taxon>
        <taxon>Pseudomonadota</taxon>
        <taxon>Alphaproteobacteria</taxon>
        <taxon>Hyphomicrobiales</taxon>
        <taxon>Phyllobacteriaceae</taxon>
        <taxon>Chelativorans</taxon>
    </lineage>
</organism>
<feature type="compositionally biased region" description="Pro residues" evidence="1">
    <location>
        <begin position="61"/>
        <end position="75"/>
    </location>
</feature>
<feature type="compositionally biased region" description="Basic and acidic residues" evidence="1">
    <location>
        <begin position="87"/>
        <end position="99"/>
    </location>
</feature>
<accession>A0ABT2LYW6</accession>
<dbReference type="Proteomes" id="UP001320831">
    <property type="component" value="Unassembled WGS sequence"/>
</dbReference>
<evidence type="ECO:0000313" key="4">
    <source>
        <dbReference type="Proteomes" id="UP001320831"/>
    </source>
</evidence>
<keyword evidence="2" id="KW-1133">Transmembrane helix</keyword>
<evidence type="ECO:0000256" key="1">
    <source>
        <dbReference type="SAM" id="MobiDB-lite"/>
    </source>
</evidence>
<keyword evidence="4" id="KW-1185">Reference proteome</keyword>
<feature type="transmembrane region" description="Helical" evidence="2">
    <location>
        <begin position="123"/>
        <end position="144"/>
    </location>
</feature>
<keyword evidence="2" id="KW-0472">Membrane</keyword>
<proteinExistence type="predicted"/>